<evidence type="ECO:0000313" key="2">
    <source>
        <dbReference type="Proteomes" id="UP000664534"/>
    </source>
</evidence>
<evidence type="ECO:0000313" key="1">
    <source>
        <dbReference type="EMBL" id="CAF9910313.1"/>
    </source>
</evidence>
<sequence>MATLVFKEGYQAPKPVIRQKQLLNHIVDGMAVARPQAVYAEYPISSTNYSAGFTKLTYGAFANAINGLAWWIEDHLGHGSDFETLTYFGPNDFRQNALVLAACKAGYKAC</sequence>
<organism evidence="1 2">
    <name type="scientific">Imshaugia aleurites</name>
    <dbReference type="NCBI Taxonomy" id="172621"/>
    <lineage>
        <taxon>Eukaryota</taxon>
        <taxon>Fungi</taxon>
        <taxon>Dikarya</taxon>
        <taxon>Ascomycota</taxon>
        <taxon>Pezizomycotina</taxon>
        <taxon>Lecanoromycetes</taxon>
        <taxon>OSLEUM clade</taxon>
        <taxon>Lecanoromycetidae</taxon>
        <taxon>Lecanorales</taxon>
        <taxon>Lecanorineae</taxon>
        <taxon>Parmeliaceae</taxon>
        <taxon>Imshaugia</taxon>
    </lineage>
</organism>
<reference evidence="1" key="1">
    <citation type="submission" date="2021-03" db="EMBL/GenBank/DDBJ databases">
        <authorList>
            <person name="Tagirdzhanova G."/>
        </authorList>
    </citation>
    <scope>NUCLEOTIDE SEQUENCE</scope>
</reference>
<accession>A0A8H3I9R9</accession>
<dbReference type="Proteomes" id="UP000664534">
    <property type="component" value="Unassembled WGS sequence"/>
</dbReference>
<gene>
    <name evidence="1" type="ORF">IMSHALPRED_009152</name>
</gene>
<dbReference type="AlphaFoldDB" id="A0A8H3I9R9"/>
<name>A0A8H3I9R9_9LECA</name>
<proteinExistence type="predicted"/>
<comment type="caution">
    <text evidence="1">The sequence shown here is derived from an EMBL/GenBank/DDBJ whole genome shotgun (WGS) entry which is preliminary data.</text>
</comment>
<keyword evidence="2" id="KW-1185">Reference proteome</keyword>
<protein>
    <submittedName>
        <fullName evidence="1">Uncharacterized protein</fullName>
    </submittedName>
</protein>
<dbReference type="EMBL" id="CAJPDT010000007">
    <property type="protein sequence ID" value="CAF9910313.1"/>
    <property type="molecule type" value="Genomic_DNA"/>
</dbReference>
<dbReference type="OrthoDB" id="429813at2759"/>